<dbReference type="STRING" id="1619046.US42_C0001G0026"/>
<organism evidence="1 2">
    <name type="scientific">Candidatus Magasanikbacteria bacterium GW2011_GWC2_37_14</name>
    <dbReference type="NCBI Taxonomy" id="1619046"/>
    <lineage>
        <taxon>Bacteria</taxon>
        <taxon>Candidatus Magasanikiibacteriota</taxon>
    </lineage>
</organism>
<dbReference type="Gene3D" id="3.40.50.1000">
    <property type="entry name" value="HAD superfamily/HAD-like"/>
    <property type="match status" value="1"/>
</dbReference>
<comment type="caution">
    <text evidence="1">The sequence shown here is derived from an EMBL/GenBank/DDBJ whole genome shotgun (WGS) entry which is preliminary data.</text>
</comment>
<sequence>MIKLIIFDAYGVVITGGYPFTAKKVAKRFKINEKHAYKIIYGFFNEAAERKISQKSAWEKAVKALNISITGKELKQIHYSTFGLNKQILP</sequence>
<evidence type="ECO:0000313" key="2">
    <source>
        <dbReference type="Proteomes" id="UP000034849"/>
    </source>
</evidence>
<dbReference type="Proteomes" id="UP000034849">
    <property type="component" value="Unassembled WGS sequence"/>
</dbReference>
<dbReference type="AlphaFoldDB" id="A0A0G0GPU1"/>
<dbReference type="EMBL" id="LBSX01000001">
    <property type="protein sequence ID" value="KKQ28175.1"/>
    <property type="molecule type" value="Genomic_DNA"/>
</dbReference>
<evidence type="ECO:0000313" key="1">
    <source>
        <dbReference type="EMBL" id="KKQ28175.1"/>
    </source>
</evidence>
<proteinExistence type="predicted"/>
<reference evidence="1 2" key="1">
    <citation type="journal article" date="2015" name="Nature">
        <title>rRNA introns, odd ribosomes, and small enigmatic genomes across a large radiation of phyla.</title>
        <authorList>
            <person name="Brown C.T."/>
            <person name="Hug L.A."/>
            <person name="Thomas B.C."/>
            <person name="Sharon I."/>
            <person name="Castelle C.J."/>
            <person name="Singh A."/>
            <person name="Wilkins M.J."/>
            <person name="Williams K.H."/>
            <person name="Banfield J.F."/>
        </authorList>
    </citation>
    <scope>NUCLEOTIDE SEQUENCE [LARGE SCALE GENOMIC DNA]</scope>
</reference>
<protein>
    <submittedName>
        <fullName evidence="1">Uncharacterized protein</fullName>
    </submittedName>
</protein>
<dbReference type="InterPro" id="IPR023214">
    <property type="entry name" value="HAD_sf"/>
</dbReference>
<name>A0A0G0GPU1_9BACT</name>
<accession>A0A0G0GPU1</accession>
<gene>
    <name evidence="1" type="ORF">US42_C0001G0026</name>
</gene>
<dbReference type="Gene3D" id="1.10.150.240">
    <property type="entry name" value="Putative phosphatase, domain 2"/>
    <property type="match status" value="1"/>
</dbReference>
<dbReference type="InterPro" id="IPR023198">
    <property type="entry name" value="PGP-like_dom2"/>
</dbReference>